<keyword evidence="4" id="KW-1185">Reference proteome</keyword>
<gene>
    <name evidence="3" type="ORF">B6N60_00886</name>
</gene>
<dbReference type="AlphaFoldDB" id="A0A975T4Z1"/>
<dbReference type="KEGG" id="rsin:B6N60_00886"/>
<dbReference type="RefSeq" id="WP_313947379.1">
    <property type="nucleotide sequence ID" value="NZ_CP021056.1"/>
</dbReference>
<feature type="region of interest" description="Disordered" evidence="1">
    <location>
        <begin position="401"/>
        <end position="422"/>
    </location>
</feature>
<organism evidence="3 4">
    <name type="scientific">Richelia sinica FACHB-800</name>
    <dbReference type="NCBI Taxonomy" id="1357546"/>
    <lineage>
        <taxon>Bacteria</taxon>
        <taxon>Bacillati</taxon>
        <taxon>Cyanobacteriota</taxon>
        <taxon>Cyanophyceae</taxon>
        <taxon>Nostocales</taxon>
        <taxon>Nostocaceae</taxon>
        <taxon>Richelia</taxon>
    </lineage>
</organism>
<protein>
    <submittedName>
        <fullName evidence="3">Tetratricopeptide TPR_2 repeat protein</fullName>
    </submittedName>
</protein>
<evidence type="ECO:0000313" key="3">
    <source>
        <dbReference type="EMBL" id="QXE22204.1"/>
    </source>
</evidence>
<dbReference type="EMBL" id="CP021056">
    <property type="protein sequence ID" value="QXE22204.1"/>
    <property type="molecule type" value="Genomic_DNA"/>
</dbReference>
<feature type="domain" description="CHAT" evidence="2">
    <location>
        <begin position="61"/>
        <end position="380"/>
    </location>
</feature>
<evidence type="ECO:0000313" key="4">
    <source>
        <dbReference type="Proteomes" id="UP000683511"/>
    </source>
</evidence>
<name>A0A975T4Z1_9NOST</name>
<evidence type="ECO:0000256" key="1">
    <source>
        <dbReference type="SAM" id="MobiDB-lite"/>
    </source>
</evidence>
<reference evidence="3" key="1">
    <citation type="submission" date="2017-04" db="EMBL/GenBank/DDBJ databases">
        <title>Genome deletions in a multicellular cyanobacterial endosymbiont for morphological adaptation in marine diatoms.</title>
        <authorList>
            <person name="Wang Y."/>
            <person name="Gao H."/>
            <person name="Li R."/>
            <person name="Xu X."/>
        </authorList>
    </citation>
    <scope>NUCLEOTIDE SEQUENCE</scope>
    <source>
        <strain evidence="3">FACHB 800</strain>
    </source>
</reference>
<dbReference type="Pfam" id="PF12770">
    <property type="entry name" value="CHAT"/>
    <property type="match status" value="1"/>
</dbReference>
<sequence length="461" mass="51298">MQILHLDLKEIAGNYVELRYFTDNYNKYEKRSLSLSEITDLIELAERDYYVSSYAEDYSVTGQRLYNWLDGSDRWLQKLINQYQRQGIILAIATAEKLAHLPWEVLHDGKSFLVQRSIIPVRWVSSNTVKTLTVEKNPENRALEVLFMATSPQGVEPILDYEAEEPRILEATGRQPLALTVEESGCLSELGYLVADYGKDYFDIFHITGHATISDGKPQFITETETGEADYASADDSELGYLVADYGKDYFDIFHITGHATISDGKPQFITETETGEADYASADDIATALQFRLPKLIFLSGCRTGQVGGDGANYGSVPSMAEELLNAGAKAVLGWGQKVLESDATEAAATLYKELAAGKQITEAVASTYQTLIKNKARDWHLLRLYAADSIPGELVKPKGTSGWKPAPPPGASQFCKNNRSNTKNSLLPSYLSLRDATRTCPSLLCLRHASRTWFVYFKS</sequence>
<evidence type="ECO:0000259" key="2">
    <source>
        <dbReference type="Pfam" id="PF12770"/>
    </source>
</evidence>
<dbReference type="Proteomes" id="UP000683511">
    <property type="component" value="Chromosome"/>
</dbReference>
<accession>A0A975T4Z1</accession>
<dbReference type="InterPro" id="IPR024983">
    <property type="entry name" value="CHAT_dom"/>
</dbReference>
<proteinExistence type="predicted"/>